<evidence type="ECO:0000313" key="1">
    <source>
        <dbReference type="EMBL" id="GET13506.1"/>
    </source>
</evidence>
<name>A0A6F9Y7N3_9LACO</name>
<proteinExistence type="predicted"/>
<organism evidence="1">
    <name type="scientific">Ligilactobacillus agilis</name>
    <dbReference type="NCBI Taxonomy" id="1601"/>
    <lineage>
        <taxon>Bacteria</taxon>
        <taxon>Bacillati</taxon>
        <taxon>Bacillota</taxon>
        <taxon>Bacilli</taxon>
        <taxon>Lactobacillales</taxon>
        <taxon>Lactobacillaceae</taxon>
        <taxon>Ligilactobacillus</taxon>
    </lineage>
</organism>
<dbReference type="EMBL" id="BLAP01000070">
    <property type="protein sequence ID" value="GET13506.1"/>
    <property type="molecule type" value="Genomic_DNA"/>
</dbReference>
<reference evidence="1" key="1">
    <citation type="submission" date="2019-10" db="EMBL/GenBank/DDBJ databases">
        <title>Lactobacillus agilis SN811 Whole Genome Sequencing Project.</title>
        <authorList>
            <person name="Suzuki S."/>
            <person name="Endo A."/>
            <person name="Maeno S."/>
            <person name="Shiwa Y."/>
            <person name="Matsutani M."/>
            <person name="Kajikawa A."/>
        </authorList>
    </citation>
    <scope>NUCLEOTIDE SEQUENCE</scope>
    <source>
        <strain evidence="1">SN811</strain>
    </source>
</reference>
<gene>
    <name evidence="1" type="ORF">SN811_20060</name>
</gene>
<protein>
    <submittedName>
        <fullName evidence="1">Uncharacterized protein</fullName>
    </submittedName>
</protein>
<accession>A0A6F9Y7N3</accession>
<dbReference type="RefSeq" id="WP_172577850.1">
    <property type="nucleotide sequence ID" value="NZ_BLAP01000070.1"/>
</dbReference>
<dbReference type="AlphaFoldDB" id="A0A6F9Y7N3"/>
<sequence length="52" mass="5756">MTYIIRAITTANHIAGLLKVLLPSMGYSATEKIQATDKINDIIDEIIFISFS</sequence>
<dbReference type="Proteomes" id="UP000494160">
    <property type="component" value="Unassembled WGS sequence"/>
</dbReference>
<comment type="caution">
    <text evidence="1">The sequence shown here is derived from an EMBL/GenBank/DDBJ whole genome shotgun (WGS) entry which is preliminary data.</text>
</comment>